<dbReference type="KEGG" id="banc:PU02_1236"/>
<keyword evidence="6" id="KW-1185">Reference proteome</keyword>
<dbReference type="PATRIC" id="fig|1318743.3.peg.1251"/>
<dbReference type="InterPro" id="IPR052155">
    <property type="entry name" value="Biofilm_reg_signaling"/>
</dbReference>
<feature type="transmembrane region" description="Helical" evidence="1">
    <location>
        <begin position="370"/>
        <end position="391"/>
    </location>
</feature>
<dbReference type="NCBIfam" id="TIGR00229">
    <property type="entry name" value="sensory_box"/>
    <property type="match status" value="1"/>
</dbReference>
<evidence type="ECO:0000259" key="3">
    <source>
        <dbReference type="PROSITE" id="PS50883"/>
    </source>
</evidence>
<dbReference type="PROSITE" id="PS50883">
    <property type="entry name" value="EAL"/>
    <property type="match status" value="1"/>
</dbReference>
<name>A0A0M4L906_9HYPH</name>
<proteinExistence type="predicted"/>
<dbReference type="EMBL" id="CP010401">
    <property type="protein sequence ID" value="ALE04050.1"/>
    <property type="molecule type" value="Genomic_DNA"/>
</dbReference>
<keyword evidence="1" id="KW-1133">Transmembrane helix</keyword>
<evidence type="ECO:0000256" key="1">
    <source>
        <dbReference type="SAM" id="Phobius"/>
    </source>
</evidence>
<dbReference type="InterPro" id="IPR000014">
    <property type="entry name" value="PAS"/>
</dbReference>
<feature type="transmembrane region" description="Helical" evidence="1">
    <location>
        <begin position="194"/>
        <end position="216"/>
    </location>
</feature>
<dbReference type="InterPro" id="IPR035965">
    <property type="entry name" value="PAS-like_dom_sf"/>
</dbReference>
<dbReference type="InterPro" id="IPR001633">
    <property type="entry name" value="EAL_dom"/>
</dbReference>
<evidence type="ECO:0000259" key="2">
    <source>
        <dbReference type="PROSITE" id="PS50113"/>
    </source>
</evidence>
<dbReference type="SMART" id="SM00052">
    <property type="entry name" value="EAL"/>
    <property type="match status" value="1"/>
</dbReference>
<dbReference type="CDD" id="cd01948">
    <property type="entry name" value="EAL"/>
    <property type="match status" value="1"/>
</dbReference>
<dbReference type="NCBIfam" id="TIGR00254">
    <property type="entry name" value="GGDEF"/>
    <property type="match status" value="1"/>
</dbReference>
<dbReference type="SMART" id="SM00267">
    <property type="entry name" value="GGDEF"/>
    <property type="match status" value="1"/>
</dbReference>
<feature type="transmembrane region" description="Helical" evidence="1">
    <location>
        <begin position="259"/>
        <end position="279"/>
    </location>
</feature>
<gene>
    <name evidence="5" type="ORF">PU02_1236</name>
</gene>
<dbReference type="SUPFAM" id="SSF55073">
    <property type="entry name" value="Nucleotide cyclase"/>
    <property type="match status" value="1"/>
</dbReference>
<dbReference type="Proteomes" id="UP000057213">
    <property type="component" value="Chromosome"/>
</dbReference>
<keyword evidence="1" id="KW-0472">Membrane</keyword>
<dbReference type="InterPro" id="IPR029787">
    <property type="entry name" value="Nucleotide_cyclase"/>
</dbReference>
<feature type="transmembrane region" description="Helical" evidence="1">
    <location>
        <begin position="228"/>
        <end position="253"/>
    </location>
</feature>
<evidence type="ECO:0000313" key="5">
    <source>
        <dbReference type="EMBL" id="ALE04050.1"/>
    </source>
</evidence>
<dbReference type="InterPro" id="IPR000700">
    <property type="entry name" value="PAS-assoc_C"/>
</dbReference>
<dbReference type="InterPro" id="IPR035919">
    <property type="entry name" value="EAL_sf"/>
</dbReference>
<feature type="transmembrane region" description="Helical" evidence="1">
    <location>
        <begin position="342"/>
        <end position="364"/>
    </location>
</feature>
<dbReference type="CDD" id="cd01949">
    <property type="entry name" value="GGDEF"/>
    <property type="match status" value="1"/>
</dbReference>
<dbReference type="InterPro" id="IPR043128">
    <property type="entry name" value="Rev_trsase/Diguanyl_cyclase"/>
</dbReference>
<accession>A0A0M4L906</accession>
<dbReference type="SUPFAM" id="SSF141868">
    <property type="entry name" value="EAL domain-like"/>
    <property type="match status" value="1"/>
</dbReference>
<dbReference type="Pfam" id="PF08447">
    <property type="entry name" value="PAS_3"/>
    <property type="match status" value="1"/>
</dbReference>
<reference evidence="5 6" key="1">
    <citation type="journal article" date="2015" name="Genome Announc.">
        <title>Complete Genome Sequence of Bartonella ancashensis Strain 20.00, Isolated from the Blood of a Patient with Verruga Peruana.</title>
        <authorList>
            <person name="Hang J."/>
            <person name="Mullins K.E."/>
            <person name="Clifford R.J."/>
            <person name="Onmus-Leone F."/>
            <person name="Yang Y."/>
            <person name="Jiang J."/>
            <person name="Leguia M."/>
            <person name="Kasper M.R."/>
            <person name="Maguina C."/>
            <person name="Lesho E.P."/>
            <person name="Jarman R.G."/>
            <person name="Richards A.L."/>
            <person name="Blazes D."/>
        </authorList>
    </citation>
    <scope>NUCLEOTIDE SEQUENCE [LARGE SCALE GENOMIC DNA]</scope>
    <source>
        <strain evidence="5 6">20.00</strain>
    </source>
</reference>
<feature type="transmembrane region" description="Helical" evidence="1">
    <location>
        <begin position="312"/>
        <end position="335"/>
    </location>
</feature>
<keyword evidence="1" id="KW-0812">Transmembrane</keyword>
<dbReference type="SUPFAM" id="SSF55785">
    <property type="entry name" value="PYP-like sensor domain (PAS domain)"/>
    <property type="match status" value="1"/>
</dbReference>
<feature type="transmembrane region" description="Helical" evidence="1">
    <location>
        <begin position="286"/>
        <end position="306"/>
    </location>
</feature>
<feature type="domain" description="PAC" evidence="2">
    <location>
        <begin position="483"/>
        <end position="535"/>
    </location>
</feature>
<dbReference type="Gene3D" id="3.20.20.450">
    <property type="entry name" value="EAL domain"/>
    <property type="match status" value="1"/>
</dbReference>
<dbReference type="Pfam" id="PF00990">
    <property type="entry name" value="GGDEF"/>
    <property type="match status" value="1"/>
</dbReference>
<dbReference type="Gene3D" id="3.30.450.20">
    <property type="entry name" value="PAS domain"/>
    <property type="match status" value="1"/>
</dbReference>
<evidence type="ECO:0000259" key="4">
    <source>
        <dbReference type="PROSITE" id="PS50887"/>
    </source>
</evidence>
<dbReference type="Pfam" id="PF00563">
    <property type="entry name" value="EAL"/>
    <property type="match status" value="1"/>
</dbReference>
<dbReference type="PROSITE" id="PS50887">
    <property type="entry name" value="GGDEF"/>
    <property type="match status" value="1"/>
</dbReference>
<feature type="domain" description="GGDEF" evidence="4">
    <location>
        <begin position="568"/>
        <end position="701"/>
    </location>
</feature>
<dbReference type="PANTHER" id="PTHR44757">
    <property type="entry name" value="DIGUANYLATE CYCLASE DGCP"/>
    <property type="match status" value="1"/>
</dbReference>
<dbReference type="PROSITE" id="PS50113">
    <property type="entry name" value="PAC"/>
    <property type="match status" value="1"/>
</dbReference>
<dbReference type="InterPro" id="IPR013655">
    <property type="entry name" value="PAS_fold_3"/>
</dbReference>
<protein>
    <submittedName>
        <fullName evidence="5">Diguanylate cyclase/phosphodiesterase (GGDEF &amp; EAL domains) with PAS/PAC sensor(S)</fullName>
    </submittedName>
</protein>
<organism evidence="5 6">
    <name type="scientific">Bartonella ancashensis</name>
    <dbReference type="NCBI Taxonomy" id="1318743"/>
    <lineage>
        <taxon>Bacteria</taxon>
        <taxon>Pseudomonadati</taxon>
        <taxon>Pseudomonadota</taxon>
        <taxon>Alphaproteobacteria</taxon>
        <taxon>Hyphomicrobiales</taxon>
        <taxon>Bartonellaceae</taxon>
        <taxon>Bartonella</taxon>
    </lineage>
</organism>
<evidence type="ECO:0000313" key="6">
    <source>
        <dbReference type="Proteomes" id="UP000057213"/>
    </source>
</evidence>
<dbReference type="PANTHER" id="PTHR44757:SF2">
    <property type="entry name" value="BIOFILM ARCHITECTURE MAINTENANCE PROTEIN MBAA"/>
    <property type="match status" value="1"/>
</dbReference>
<dbReference type="Gene3D" id="3.30.70.270">
    <property type="match status" value="1"/>
</dbReference>
<dbReference type="STRING" id="1318743.PU02_1236"/>
<feature type="domain" description="EAL" evidence="3">
    <location>
        <begin position="710"/>
        <end position="963"/>
    </location>
</feature>
<sequence>MNSLQKLNVRNLQKVANITFIVVMCLLGFLSSAQAIEPVKISSQDKAIDLSKAIEIHRTNSSIFQTSTAPGPDGIIWRIEVQANNKNFSGNWAVFSLANPTSEQVDRLIVAPHYRVANSGFLWPDLGSARIQSITPSEGFSLDRQSSANADVFRITLNPGSVITFVAELDSDNLPQIYLWEPEIYKDTINAYTLYHGILLGISGLLALLLTVLFVIRGTGLFPATAAFAWAVLFYIGIDFNFLNKIFAITTIIEPVWRAGTEIALAATIFIFLFVYLRLNRWHYHFNYGAVAWVVAFCGLGAMAIYDPIKAAGIARLSFGLTTVLGILLIGYFSIRQYDRAIMLIPAWLLISFWSFGSYVSIAGHLDNNIIQPALAGGLVLIVLIISFTVMQQTFSNETFHEGILSDLERQALAARGAGNVIWDWDVERDRITIHPDITTIFGTNICKTNGTMHSWISALHHDDRERFQAVLDSILKNKNGRIDQILRLSSDDSYYHWFSLRARPAIQKDGKVTRVIGTIVNITNHKKAEERLLYDAIHDNLTGLPNQQIFFDRLQNYTALAKTNIKIRPTVLMIDFDNFRQINQKFGIAIGDTVLLIIARRLNRLINIQDTLSRLSADRFAIILLSETETEKIATFVNHLHKVISAPIEISEKKIILSTSIGLVMWNANRSTAEDILSDGELAMIQAKQKGGNHIEPFSPHLRNLDLGYNNIEHDIHHAIKHDEMKILYQPILNLSDGKIIGFEAILKWHHPNYGRLNAYDFVKIAKSEKVIMDLTQFVINEAINNLMHIQEKCSQQSFFISINLLSTEMIHPEFVSQLRSTFLRNPLSENCLVIEIPESVLRENPEQSAHFLEQIKSLGVNLALDNFGTGYSSLTHLVRYPFDMIKLDRSLISVDSPEKKIVLKSIINIASDLNLQIIAEGVESERDAIFLRKEGCKYVQSTTITKPVTIEALIALVQKHFSYNA</sequence>
<dbReference type="AlphaFoldDB" id="A0A0M4L906"/>
<dbReference type="InterPro" id="IPR000160">
    <property type="entry name" value="GGDEF_dom"/>
</dbReference>